<feature type="domain" description="4-oxalocrotonate tautomerase-like" evidence="3">
    <location>
        <begin position="2"/>
        <end position="58"/>
    </location>
</feature>
<dbReference type="Pfam" id="PF01361">
    <property type="entry name" value="Tautomerase"/>
    <property type="match status" value="1"/>
</dbReference>
<proteinExistence type="inferred from homology"/>
<evidence type="ECO:0000313" key="4">
    <source>
        <dbReference type="EMBL" id="PKK90309.1"/>
    </source>
</evidence>
<comment type="caution">
    <text evidence="4">The sequence shown here is derived from an EMBL/GenBank/DDBJ whole genome shotgun (WGS) entry which is preliminary data.</text>
</comment>
<comment type="similarity">
    <text evidence="1">Belongs to the 4-oxalocrotonate tautomerase family.</text>
</comment>
<dbReference type="InterPro" id="IPR004370">
    <property type="entry name" value="4-OT-like_dom"/>
</dbReference>
<dbReference type="Gene3D" id="3.30.429.10">
    <property type="entry name" value="Macrophage Migration Inhibitory Factor"/>
    <property type="match status" value="1"/>
</dbReference>
<name>A0A2N1PPP5_9BACT</name>
<dbReference type="PANTHER" id="PTHR35530:SF1">
    <property type="entry name" value="2-HYDROXYMUCONATE TAUTOMERASE"/>
    <property type="match status" value="1"/>
</dbReference>
<keyword evidence="2" id="KW-0413">Isomerase</keyword>
<dbReference type="GO" id="GO:0016853">
    <property type="term" value="F:isomerase activity"/>
    <property type="evidence" value="ECO:0007669"/>
    <property type="project" value="UniProtKB-KW"/>
</dbReference>
<gene>
    <name evidence="4" type="ORF">CVV64_10100</name>
</gene>
<dbReference type="SUPFAM" id="SSF55331">
    <property type="entry name" value="Tautomerase/MIF"/>
    <property type="match status" value="1"/>
</dbReference>
<organism evidence="4 5">
    <name type="scientific">Candidatus Wallbacteria bacterium HGW-Wallbacteria-1</name>
    <dbReference type="NCBI Taxonomy" id="2013854"/>
    <lineage>
        <taxon>Bacteria</taxon>
        <taxon>Candidatus Walliibacteriota</taxon>
    </lineage>
</organism>
<dbReference type="NCBIfam" id="NF002571">
    <property type="entry name" value="PRK02220.1"/>
    <property type="match status" value="1"/>
</dbReference>
<dbReference type="InterPro" id="IPR014347">
    <property type="entry name" value="Tautomerase/MIF_sf"/>
</dbReference>
<evidence type="ECO:0000313" key="5">
    <source>
        <dbReference type="Proteomes" id="UP000233256"/>
    </source>
</evidence>
<accession>A0A2N1PPP5</accession>
<evidence type="ECO:0000256" key="1">
    <source>
        <dbReference type="ARBA" id="ARBA00006723"/>
    </source>
</evidence>
<protein>
    <recommendedName>
        <fullName evidence="3">4-oxalocrotonate tautomerase-like domain-containing protein</fullName>
    </recommendedName>
</protein>
<dbReference type="EMBL" id="PGXC01000006">
    <property type="protein sequence ID" value="PKK90309.1"/>
    <property type="molecule type" value="Genomic_DNA"/>
</dbReference>
<reference evidence="4 5" key="1">
    <citation type="journal article" date="2017" name="ISME J.">
        <title>Potential for microbial H2 and metal transformations associated with novel bacteria and archaea in deep terrestrial subsurface sediments.</title>
        <authorList>
            <person name="Hernsdorf A.W."/>
            <person name="Amano Y."/>
            <person name="Miyakawa K."/>
            <person name="Ise K."/>
            <person name="Suzuki Y."/>
            <person name="Anantharaman K."/>
            <person name="Probst A."/>
            <person name="Burstein D."/>
            <person name="Thomas B.C."/>
            <person name="Banfield J.F."/>
        </authorList>
    </citation>
    <scope>NUCLEOTIDE SEQUENCE [LARGE SCALE GENOMIC DNA]</scope>
    <source>
        <strain evidence="4">HGW-Wallbacteria-1</strain>
    </source>
</reference>
<sequence length="85" mass="9492">MPFVTIKLMEGRNLEQKRKMALNVTKAVAEACEIPVSRVHVFIEDMSSKSYGKGGMLVCDMNRNNDGIINDDVESSDDGEKKIRS</sequence>
<evidence type="ECO:0000256" key="2">
    <source>
        <dbReference type="ARBA" id="ARBA00023235"/>
    </source>
</evidence>
<dbReference type="Proteomes" id="UP000233256">
    <property type="component" value="Unassembled WGS sequence"/>
</dbReference>
<dbReference type="AlphaFoldDB" id="A0A2N1PPP5"/>
<evidence type="ECO:0000259" key="3">
    <source>
        <dbReference type="Pfam" id="PF01361"/>
    </source>
</evidence>
<dbReference type="PANTHER" id="PTHR35530">
    <property type="entry name" value="TAUTOMERASE-RELATED"/>
    <property type="match status" value="1"/>
</dbReference>